<dbReference type="PROSITE" id="PS51704">
    <property type="entry name" value="GP_PDE"/>
    <property type="match status" value="1"/>
</dbReference>
<dbReference type="EMBL" id="BOVK01000043">
    <property type="protein sequence ID" value="GIQ70272.1"/>
    <property type="molecule type" value="Genomic_DNA"/>
</dbReference>
<dbReference type="Proteomes" id="UP000677918">
    <property type="component" value="Unassembled WGS sequence"/>
</dbReference>
<feature type="domain" description="GP-PDE" evidence="1">
    <location>
        <begin position="1"/>
        <end position="57"/>
    </location>
</feature>
<evidence type="ECO:0000313" key="2">
    <source>
        <dbReference type="EMBL" id="GIQ70272.1"/>
    </source>
</evidence>
<dbReference type="Gene3D" id="3.20.20.190">
    <property type="entry name" value="Phosphatidylinositol (PI) phosphodiesterase"/>
    <property type="match status" value="1"/>
</dbReference>
<dbReference type="SUPFAM" id="SSF51695">
    <property type="entry name" value="PLC-like phosphodiesterases"/>
    <property type="match status" value="1"/>
</dbReference>
<sequence>MHPHYRMIDRADIAAIRQHGQLVFVWTVNLQQEINHMLNLGVSGVITDYTARMRELLAARA</sequence>
<reference evidence="2" key="1">
    <citation type="submission" date="2021-04" db="EMBL/GenBank/DDBJ databases">
        <title>Draft genome sequence of Xylanibacillus composti strain K13.</title>
        <authorList>
            <person name="Uke A."/>
            <person name="Chhe C."/>
            <person name="Baramee S."/>
            <person name="Kosugi A."/>
        </authorList>
    </citation>
    <scope>NUCLEOTIDE SEQUENCE</scope>
    <source>
        <strain evidence="2">K13</strain>
    </source>
</reference>
<evidence type="ECO:0000313" key="3">
    <source>
        <dbReference type="Proteomes" id="UP000677918"/>
    </source>
</evidence>
<dbReference type="InterPro" id="IPR030395">
    <property type="entry name" value="GP_PDE_dom"/>
</dbReference>
<keyword evidence="3" id="KW-1185">Reference proteome</keyword>
<evidence type="ECO:0000259" key="1">
    <source>
        <dbReference type="PROSITE" id="PS51704"/>
    </source>
</evidence>
<dbReference type="AlphaFoldDB" id="A0A8J4H634"/>
<comment type="caution">
    <text evidence="2">The sequence shown here is derived from an EMBL/GenBank/DDBJ whole genome shotgun (WGS) entry which is preliminary data.</text>
</comment>
<dbReference type="Pfam" id="PF03009">
    <property type="entry name" value="GDPD"/>
    <property type="match status" value="1"/>
</dbReference>
<dbReference type="GO" id="GO:0008081">
    <property type="term" value="F:phosphoric diester hydrolase activity"/>
    <property type="evidence" value="ECO:0007669"/>
    <property type="project" value="InterPro"/>
</dbReference>
<proteinExistence type="predicted"/>
<name>A0A8J4H634_9BACL</name>
<dbReference type="GO" id="GO:0006629">
    <property type="term" value="P:lipid metabolic process"/>
    <property type="evidence" value="ECO:0007669"/>
    <property type="project" value="InterPro"/>
</dbReference>
<organism evidence="2 3">
    <name type="scientific">Xylanibacillus composti</name>
    <dbReference type="NCBI Taxonomy" id="1572762"/>
    <lineage>
        <taxon>Bacteria</taxon>
        <taxon>Bacillati</taxon>
        <taxon>Bacillota</taxon>
        <taxon>Bacilli</taxon>
        <taxon>Bacillales</taxon>
        <taxon>Paenibacillaceae</taxon>
        <taxon>Xylanibacillus</taxon>
    </lineage>
</organism>
<protein>
    <recommendedName>
        <fullName evidence="1">GP-PDE domain-containing protein</fullName>
    </recommendedName>
</protein>
<dbReference type="InterPro" id="IPR017946">
    <property type="entry name" value="PLC-like_Pdiesterase_TIM-brl"/>
</dbReference>
<accession>A0A8J4H634</accession>
<gene>
    <name evidence="2" type="ORF">XYCOK13_30960</name>
</gene>